<dbReference type="AlphaFoldDB" id="A0A382UPT2"/>
<evidence type="ECO:0000313" key="1">
    <source>
        <dbReference type="EMBL" id="SVD36273.1"/>
    </source>
</evidence>
<gene>
    <name evidence="1" type="ORF">METZ01_LOCUS389127</name>
</gene>
<protein>
    <submittedName>
        <fullName evidence="1">Uncharacterized protein</fullName>
    </submittedName>
</protein>
<dbReference type="EMBL" id="UINC01145877">
    <property type="protein sequence ID" value="SVD36273.1"/>
    <property type="molecule type" value="Genomic_DNA"/>
</dbReference>
<sequence>MTMNQHPDTRKLLNPSAVGLPTTTYGKLMMLKRIISFILLILSITACSSGYSDEEVEATANAAYRAGQEAGSSPKRVFLEVTKLEAWDGTGGQCPSLISLEGCGLVQWADGARSARIIYVDQKSNCWLDVKLGDDLPDSCRGLVSAP</sequence>
<accession>A0A382UPT2</accession>
<reference evidence="1" key="1">
    <citation type="submission" date="2018-05" db="EMBL/GenBank/DDBJ databases">
        <authorList>
            <person name="Lanie J.A."/>
            <person name="Ng W.-L."/>
            <person name="Kazmierczak K.M."/>
            <person name="Andrzejewski T.M."/>
            <person name="Davidsen T.M."/>
            <person name="Wayne K.J."/>
            <person name="Tettelin H."/>
            <person name="Glass J.I."/>
            <person name="Rusch D."/>
            <person name="Podicherti R."/>
            <person name="Tsui H.-C.T."/>
            <person name="Winkler M.E."/>
        </authorList>
    </citation>
    <scope>NUCLEOTIDE SEQUENCE</scope>
</reference>
<name>A0A382UPT2_9ZZZZ</name>
<proteinExistence type="predicted"/>
<organism evidence="1">
    <name type="scientific">marine metagenome</name>
    <dbReference type="NCBI Taxonomy" id="408172"/>
    <lineage>
        <taxon>unclassified sequences</taxon>
        <taxon>metagenomes</taxon>
        <taxon>ecological metagenomes</taxon>
    </lineage>
</organism>